<dbReference type="UniPathway" id="UPA00077">
    <property type="reaction ID" value="UER00158"/>
</dbReference>
<dbReference type="FunFam" id="3.40.430.10:FF:000001">
    <property type="entry name" value="Dihydrofolate reductase"/>
    <property type="match status" value="1"/>
</dbReference>
<evidence type="ECO:0000256" key="8">
    <source>
        <dbReference type="PIRNR" id="PIRNR000194"/>
    </source>
</evidence>
<proteinExistence type="inferred from homology"/>
<dbReference type="InterPro" id="IPR012259">
    <property type="entry name" value="DHFR"/>
</dbReference>
<dbReference type="AlphaFoldDB" id="A0A7X4VYV5"/>
<feature type="domain" description="DHFR" evidence="10">
    <location>
        <begin position="19"/>
        <end position="182"/>
    </location>
</feature>
<dbReference type="GO" id="GO:0005829">
    <property type="term" value="C:cytosol"/>
    <property type="evidence" value="ECO:0007669"/>
    <property type="project" value="TreeGrafter"/>
</dbReference>
<keyword evidence="5 8" id="KW-0521">NADP</keyword>
<gene>
    <name evidence="11" type="ORF">GRB80_08375</name>
</gene>
<evidence type="ECO:0000256" key="6">
    <source>
        <dbReference type="ARBA" id="ARBA00023002"/>
    </source>
</evidence>
<dbReference type="SUPFAM" id="SSF53597">
    <property type="entry name" value="Dihydrofolate reductase-like"/>
    <property type="match status" value="1"/>
</dbReference>
<comment type="function">
    <text evidence="7 8">Key enzyme in folate metabolism. Catalyzes an essential reaction for de novo glycine and purine synthesis, and for DNA precursor synthesis.</text>
</comment>
<keyword evidence="12" id="KW-1185">Reference proteome</keyword>
<dbReference type="Pfam" id="PF00186">
    <property type="entry name" value="DHFR_1"/>
    <property type="match status" value="1"/>
</dbReference>
<evidence type="ECO:0000256" key="2">
    <source>
        <dbReference type="ARBA" id="ARBA00009539"/>
    </source>
</evidence>
<evidence type="ECO:0000256" key="7">
    <source>
        <dbReference type="ARBA" id="ARBA00025067"/>
    </source>
</evidence>
<dbReference type="PIRSF" id="PIRSF000194">
    <property type="entry name" value="DHFR"/>
    <property type="match status" value="1"/>
</dbReference>
<dbReference type="Gene3D" id="3.40.430.10">
    <property type="entry name" value="Dihydrofolate Reductase, subunit A"/>
    <property type="match status" value="1"/>
</dbReference>
<evidence type="ECO:0000256" key="1">
    <source>
        <dbReference type="ARBA" id="ARBA00004903"/>
    </source>
</evidence>
<dbReference type="EMBL" id="WUTS01000001">
    <property type="protein sequence ID" value="NAW12859.1"/>
    <property type="molecule type" value="Genomic_DNA"/>
</dbReference>
<dbReference type="GO" id="GO:0006730">
    <property type="term" value="P:one-carbon metabolic process"/>
    <property type="evidence" value="ECO:0007669"/>
    <property type="project" value="UniProtKB-KW"/>
</dbReference>
<comment type="catalytic activity">
    <reaction evidence="8">
        <text>(6S)-5,6,7,8-tetrahydrofolate + NADP(+) = 7,8-dihydrofolate + NADPH + H(+)</text>
        <dbReference type="Rhea" id="RHEA:15009"/>
        <dbReference type="ChEBI" id="CHEBI:15378"/>
        <dbReference type="ChEBI" id="CHEBI:57451"/>
        <dbReference type="ChEBI" id="CHEBI:57453"/>
        <dbReference type="ChEBI" id="CHEBI:57783"/>
        <dbReference type="ChEBI" id="CHEBI:58349"/>
        <dbReference type="EC" id="1.5.1.3"/>
    </reaction>
</comment>
<dbReference type="PANTHER" id="PTHR48069">
    <property type="entry name" value="DIHYDROFOLATE REDUCTASE"/>
    <property type="match status" value="1"/>
</dbReference>
<evidence type="ECO:0000313" key="11">
    <source>
        <dbReference type="EMBL" id="NAW12859.1"/>
    </source>
</evidence>
<evidence type="ECO:0000259" key="10">
    <source>
        <dbReference type="PROSITE" id="PS51330"/>
    </source>
</evidence>
<sequence>MSQAEPVSNEAFMDDTLVPIAMIAAMDRHRVIGVDNALPWYLPEDLKFFKRMTQAKPLVMGRKTFQSIGRPLPGRLNIVVTRDESFQHDGIRVCHDIASALTLADQQATIDGAEEIMVMGGAEIYAQALPHASRLYLTEVDIEVEGDARFPEIDSDEWVEVQRVAGSPAEGQPAYDFVEYRRREDQHRESVGA</sequence>
<dbReference type="GO" id="GO:0070401">
    <property type="term" value="F:NADP+ binding"/>
    <property type="evidence" value="ECO:0007669"/>
    <property type="project" value="UniProtKB-ARBA"/>
</dbReference>
<keyword evidence="6 8" id="KW-0560">Oxidoreductase</keyword>
<dbReference type="InterPro" id="IPR001796">
    <property type="entry name" value="DHFR_dom"/>
</dbReference>
<dbReference type="GO" id="GO:0004146">
    <property type="term" value="F:dihydrofolate reductase activity"/>
    <property type="evidence" value="ECO:0007669"/>
    <property type="project" value="UniProtKB-EC"/>
</dbReference>
<name>A0A7X4VYV5_9GAMM</name>
<dbReference type="PRINTS" id="PR00070">
    <property type="entry name" value="DHFR"/>
</dbReference>
<reference evidence="11 12" key="1">
    <citation type="submission" date="2019-12" db="EMBL/GenBank/DDBJ databases">
        <title>Draft genome sequencing of Halomonas icarensis D1-1.</title>
        <authorList>
            <person name="Pandiyan K."/>
            <person name="Kushwaha P."/>
            <person name="Gowdham M."/>
            <person name="Chakdar H."/>
            <person name="Singh A."/>
            <person name="Kumar M."/>
            <person name="Saxena A.K."/>
        </authorList>
    </citation>
    <scope>NUCLEOTIDE SEQUENCE [LARGE SCALE GENOMIC DNA]</scope>
    <source>
        <strain evidence="11 12">D1-1</strain>
    </source>
</reference>
<dbReference type="InterPro" id="IPR024072">
    <property type="entry name" value="DHFR-like_dom_sf"/>
</dbReference>
<comment type="similarity">
    <text evidence="2 8 9">Belongs to the dihydrofolate reductase family.</text>
</comment>
<dbReference type="PANTHER" id="PTHR48069:SF3">
    <property type="entry name" value="DIHYDROFOLATE REDUCTASE"/>
    <property type="match status" value="1"/>
</dbReference>
<keyword evidence="4 8" id="KW-0554">One-carbon metabolism</keyword>
<evidence type="ECO:0000256" key="5">
    <source>
        <dbReference type="ARBA" id="ARBA00022857"/>
    </source>
</evidence>
<dbReference type="GO" id="GO:0046655">
    <property type="term" value="P:folic acid metabolic process"/>
    <property type="evidence" value="ECO:0007669"/>
    <property type="project" value="TreeGrafter"/>
</dbReference>
<dbReference type="PROSITE" id="PS00075">
    <property type="entry name" value="DHFR_1"/>
    <property type="match status" value="1"/>
</dbReference>
<dbReference type="EC" id="1.5.1.3" evidence="3 8"/>
<comment type="pathway">
    <text evidence="1 8">Cofactor biosynthesis; tetrahydrofolate biosynthesis; 5,6,7,8-tetrahydrofolate from 7,8-dihydrofolate: step 1/1.</text>
</comment>
<dbReference type="Proteomes" id="UP000448235">
    <property type="component" value="Unassembled WGS sequence"/>
</dbReference>
<dbReference type="GO" id="GO:0046452">
    <property type="term" value="P:dihydrofolate metabolic process"/>
    <property type="evidence" value="ECO:0007669"/>
    <property type="project" value="TreeGrafter"/>
</dbReference>
<dbReference type="CDD" id="cd00209">
    <property type="entry name" value="DHFR"/>
    <property type="match status" value="1"/>
</dbReference>
<dbReference type="GO" id="GO:0046654">
    <property type="term" value="P:tetrahydrofolate biosynthetic process"/>
    <property type="evidence" value="ECO:0007669"/>
    <property type="project" value="UniProtKB-UniPathway"/>
</dbReference>
<dbReference type="PROSITE" id="PS51330">
    <property type="entry name" value="DHFR_2"/>
    <property type="match status" value="1"/>
</dbReference>
<evidence type="ECO:0000256" key="4">
    <source>
        <dbReference type="ARBA" id="ARBA00022563"/>
    </source>
</evidence>
<evidence type="ECO:0000256" key="9">
    <source>
        <dbReference type="RuleBase" id="RU004474"/>
    </source>
</evidence>
<organism evidence="11 12">
    <name type="scientific">Halomonas icarae</name>
    <dbReference type="NCBI Taxonomy" id="2691040"/>
    <lineage>
        <taxon>Bacteria</taxon>
        <taxon>Pseudomonadati</taxon>
        <taxon>Pseudomonadota</taxon>
        <taxon>Gammaproteobacteria</taxon>
        <taxon>Oceanospirillales</taxon>
        <taxon>Halomonadaceae</taxon>
        <taxon>Halomonas</taxon>
    </lineage>
</organism>
<protein>
    <recommendedName>
        <fullName evidence="3 8">Dihydrofolate reductase</fullName>
        <ecNumber evidence="3 8">1.5.1.3</ecNumber>
    </recommendedName>
</protein>
<evidence type="ECO:0000313" key="12">
    <source>
        <dbReference type="Proteomes" id="UP000448235"/>
    </source>
</evidence>
<comment type="caution">
    <text evidence="11">The sequence shown here is derived from an EMBL/GenBank/DDBJ whole genome shotgun (WGS) entry which is preliminary data.</text>
</comment>
<accession>A0A7X4VYV5</accession>
<dbReference type="RefSeq" id="WP_161423238.1">
    <property type="nucleotide sequence ID" value="NZ_JARWMY010000015.1"/>
</dbReference>
<evidence type="ECO:0000256" key="3">
    <source>
        <dbReference type="ARBA" id="ARBA00012856"/>
    </source>
</evidence>
<dbReference type="InterPro" id="IPR017925">
    <property type="entry name" value="DHFR_CS"/>
</dbReference>